<organism evidence="1 2">
    <name type="scientific">Desulfurococcus amylolyticus DSM 16532</name>
    <dbReference type="NCBI Taxonomy" id="768672"/>
    <lineage>
        <taxon>Archaea</taxon>
        <taxon>Thermoproteota</taxon>
        <taxon>Thermoprotei</taxon>
        <taxon>Desulfurococcales</taxon>
        <taxon>Desulfurococcaceae</taxon>
        <taxon>Desulfurococcus</taxon>
    </lineage>
</organism>
<evidence type="ECO:0000313" key="2">
    <source>
        <dbReference type="Proteomes" id="UP000006175"/>
    </source>
</evidence>
<dbReference type="AlphaFoldDB" id="I3XSJ4"/>
<sequence>MVRAIAIVKSWLRNPEAWENTKEIEIPLLS</sequence>
<dbReference type="HOGENOM" id="CLU_3401510_0_0_2"/>
<name>I3XSJ4_DESAM</name>
<evidence type="ECO:0000313" key="1">
    <source>
        <dbReference type="EMBL" id="AFL66918.1"/>
    </source>
</evidence>
<dbReference type="EMBL" id="CP003321">
    <property type="protein sequence ID" value="AFL66918.1"/>
    <property type="molecule type" value="Genomic_DNA"/>
</dbReference>
<dbReference type="Proteomes" id="UP000006175">
    <property type="component" value="Chromosome"/>
</dbReference>
<protein>
    <submittedName>
        <fullName evidence="1">Uncharacterized protein</fullName>
    </submittedName>
</protein>
<gene>
    <name evidence="1" type="ORF">Desfe_1045</name>
</gene>
<keyword evidence="2" id="KW-1185">Reference proteome</keyword>
<accession>I3XSJ4</accession>
<dbReference type="KEGG" id="dfd:Desfe_1045"/>
<reference evidence="1 2" key="1">
    <citation type="journal article" date="2012" name="J. Bacteriol.">
        <title>Complete Genome Sequence of Desulfurococcus fermentans, a Hyperthermophilic Cellulolytic Crenarchaeon Isolated from a Freshwater Hot Spring in Kamchatka, Russia.</title>
        <authorList>
            <person name="Susanti D."/>
            <person name="Johnson E.F."/>
            <person name="Rodriguez J.R."/>
            <person name="Anderson I."/>
            <person name="Perevalova A.A."/>
            <person name="Kyrpides N."/>
            <person name="Lucas S."/>
            <person name="Han J."/>
            <person name="Lapidus A."/>
            <person name="Cheng J.F."/>
            <person name="Goodwin L."/>
            <person name="Pitluck S."/>
            <person name="Mavrommatis K."/>
            <person name="Peters L."/>
            <person name="Land M.L."/>
            <person name="Hauser L."/>
            <person name="Gopalan V."/>
            <person name="Chan P.P."/>
            <person name="Lowe T.M."/>
            <person name="Atomi H."/>
            <person name="Bonch-Osmolovskaya E.A."/>
            <person name="Woyke T."/>
            <person name="Mukhopadhyay B."/>
        </authorList>
    </citation>
    <scope>NUCLEOTIDE SEQUENCE [LARGE SCALE GENOMIC DNA]</scope>
    <source>
        <strain evidence="1 2">DSM 16532</strain>
    </source>
</reference>
<proteinExistence type="predicted"/>